<dbReference type="Pfam" id="PF00050">
    <property type="entry name" value="Kazal_1"/>
    <property type="match status" value="1"/>
</dbReference>
<accession>A0AAW1V342</accession>
<dbReference type="SUPFAM" id="SSF100895">
    <property type="entry name" value="Kazal-type serine protease inhibitors"/>
    <property type="match status" value="1"/>
</dbReference>
<dbReference type="Gene3D" id="3.30.60.30">
    <property type="match status" value="1"/>
</dbReference>
<evidence type="ECO:0000313" key="3">
    <source>
        <dbReference type="Proteomes" id="UP001431783"/>
    </source>
</evidence>
<sequence>MERMKDPKLKNCLDKCPAYLDLNPQCASDGKTYPSTSSFHCMQKCLKPHGEELTIVSRGYCENDIIRS</sequence>
<comment type="caution">
    <text evidence="2">The sequence shown here is derived from an EMBL/GenBank/DDBJ whole genome shotgun (WGS) entry which is preliminary data.</text>
</comment>
<protein>
    <recommendedName>
        <fullName evidence="1">Kazal-like domain-containing protein</fullName>
    </recommendedName>
</protein>
<dbReference type="InterPro" id="IPR036058">
    <property type="entry name" value="Kazal_dom_sf"/>
</dbReference>
<dbReference type="PROSITE" id="PS51465">
    <property type="entry name" value="KAZAL_2"/>
    <property type="match status" value="1"/>
</dbReference>
<feature type="domain" description="Kazal-like" evidence="1">
    <location>
        <begin position="6"/>
        <end position="63"/>
    </location>
</feature>
<dbReference type="AlphaFoldDB" id="A0AAW1V342"/>
<dbReference type="Proteomes" id="UP001431783">
    <property type="component" value="Unassembled WGS sequence"/>
</dbReference>
<dbReference type="InterPro" id="IPR002350">
    <property type="entry name" value="Kazal_dom"/>
</dbReference>
<dbReference type="EMBL" id="JARQZJ010000113">
    <property type="protein sequence ID" value="KAK9887544.1"/>
    <property type="molecule type" value="Genomic_DNA"/>
</dbReference>
<evidence type="ECO:0000313" key="2">
    <source>
        <dbReference type="EMBL" id="KAK9887544.1"/>
    </source>
</evidence>
<organism evidence="2 3">
    <name type="scientific">Henosepilachna vigintioctopunctata</name>
    <dbReference type="NCBI Taxonomy" id="420089"/>
    <lineage>
        <taxon>Eukaryota</taxon>
        <taxon>Metazoa</taxon>
        <taxon>Ecdysozoa</taxon>
        <taxon>Arthropoda</taxon>
        <taxon>Hexapoda</taxon>
        <taxon>Insecta</taxon>
        <taxon>Pterygota</taxon>
        <taxon>Neoptera</taxon>
        <taxon>Endopterygota</taxon>
        <taxon>Coleoptera</taxon>
        <taxon>Polyphaga</taxon>
        <taxon>Cucujiformia</taxon>
        <taxon>Coccinelloidea</taxon>
        <taxon>Coccinellidae</taxon>
        <taxon>Epilachninae</taxon>
        <taxon>Epilachnini</taxon>
        <taxon>Henosepilachna</taxon>
    </lineage>
</organism>
<proteinExistence type="predicted"/>
<gene>
    <name evidence="2" type="ORF">WA026_023266</name>
</gene>
<evidence type="ECO:0000259" key="1">
    <source>
        <dbReference type="PROSITE" id="PS51465"/>
    </source>
</evidence>
<keyword evidence="3" id="KW-1185">Reference proteome</keyword>
<name>A0AAW1V342_9CUCU</name>
<reference evidence="2 3" key="1">
    <citation type="submission" date="2023-03" db="EMBL/GenBank/DDBJ databases">
        <title>Genome insight into feeding habits of ladybird beetles.</title>
        <authorList>
            <person name="Li H.-S."/>
            <person name="Huang Y.-H."/>
            <person name="Pang H."/>
        </authorList>
    </citation>
    <scope>NUCLEOTIDE SEQUENCE [LARGE SCALE GENOMIC DNA]</scope>
    <source>
        <strain evidence="2">SYSU_2023b</strain>
        <tissue evidence="2">Whole body</tissue>
    </source>
</reference>